<dbReference type="Proteomes" id="UP001190700">
    <property type="component" value="Unassembled WGS sequence"/>
</dbReference>
<dbReference type="EMBL" id="LGRX02025813">
    <property type="protein sequence ID" value="KAK3251800.1"/>
    <property type="molecule type" value="Genomic_DNA"/>
</dbReference>
<reference evidence="2 3" key="1">
    <citation type="journal article" date="2015" name="Genome Biol. Evol.">
        <title>Comparative Genomics of a Bacterivorous Green Alga Reveals Evolutionary Causalities and Consequences of Phago-Mixotrophic Mode of Nutrition.</title>
        <authorList>
            <person name="Burns J.A."/>
            <person name="Paasch A."/>
            <person name="Narechania A."/>
            <person name="Kim E."/>
        </authorList>
    </citation>
    <scope>NUCLEOTIDE SEQUENCE [LARGE SCALE GENOMIC DNA]</scope>
    <source>
        <strain evidence="2 3">PLY_AMNH</strain>
    </source>
</reference>
<protein>
    <submittedName>
        <fullName evidence="2">Uncharacterized protein</fullName>
    </submittedName>
</protein>
<comment type="caution">
    <text evidence="2">The sequence shown here is derived from an EMBL/GenBank/DDBJ whole genome shotgun (WGS) entry which is preliminary data.</text>
</comment>
<gene>
    <name evidence="2" type="ORF">CYMTET_38856</name>
</gene>
<keyword evidence="3" id="KW-1185">Reference proteome</keyword>
<organism evidence="2 3">
    <name type="scientific">Cymbomonas tetramitiformis</name>
    <dbReference type="NCBI Taxonomy" id="36881"/>
    <lineage>
        <taxon>Eukaryota</taxon>
        <taxon>Viridiplantae</taxon>
        <taxon>Chlorophyta</taxon>
        <taxon>Pyramimonadophyceae</taxon>
        <taxon>Pyramimonadales</taxon>
        <taxon>Pyramimonadaceae</taxon>
        <taxon>Cymbomonas</taxon>
    </lineage>
</organism>
<evidence type="ECO:0000313" key="3">
    <source>
        <dbReference type="Proteomes" id="UP001190700"/>
    </source>
</evidence>
<feature type="compositionally biased region" description="Polar residues" evidence="1">
    <location>
        <begin position="171"/>
        <end position="195"/>
    </location>
</feature>
<dbReference type="AlphaFoldDB" id="A0AAE0F664"/>
<proteinExistence type="predicted"/>
<feature type="region of interest" description="Disordered" evidence="1">
    <location>
        <begin position="169"/>
        <end position="195"/>
    </location>
</feature>
<accession>A0AAE0F664</accession>
<sequence>MGPPSGVVPESILKVSSALEAAGSLQSLHRLQRPLQGTSVCRPDKVILRIVGVPIEVAQPLHTICFWRLRRRLHIRPPAHMMAHGYLDYNSLTGTVPTELGELTRMTGLSAGRGWQRGAGRRREGADASSMSGLVPALGVGWCRHDMASGAELQGRGQQDAPTFEEAWPNSMLQQVTEWSRGTPTLPGSRSLSTE</sequence>
<evidence type="ECO:0000256" key="1">
    <source>
        <dbReference type="SAM" id="MobiDB-lite"/>
    </source>
</evidence>
<name>A0AAE0F664_9CHLO</name>
<evidence type="ECO:0000313" key="2">
    <source>
        <dbReference type="EMBL" id="KAK3251800.1"/>
    </source>
</evidence>